<feature type="compositionally biased region" description="Polar residues" evidence="1">
    <location>
        <begin position="163"/>
        <end position="172"/>
    </location>
</feature>
<comment type="caution">
    <text evidence="3">The sequence shown here is derived from an EMBL/GenBank/DDBJ whole genome shotgun (WGS) entry which is preliminary data.</text>
</comment>
<feature type="domain" description="PID" evidence="2">
    <location>
        <begin position="18"/>
        <end position="140"/>
    </location>
</feature>
<dbReference type="PROSITE" id="PS01179">
    <property type="entry name" value="PID"/>
    <property type="match status" value="1"/>
</dbReference>
<dbReference type="CDD" id="cd00934">
    <property type="entry name" value="PTB"/>
    <property type="match status" value="1"/>
</dbReference>
<dbReference type="InterPro" id="IPR051133">
    <property type="entry name" value="Adapter_Engulfment-Domain"/>
</dbReference>
<feature type="compositionally biased region" description="Basic and acidic residues" evidence="1">
    <location>
        <begin position="191"/>
        <end position="200"/>
    </location>
</feature>
<dbReference type="Gene3D" id="2.30.29.30">
    <property type="entry name" value="Pleckstrin-homology domain (PH domain)/Phosphotyrosine-binding domain (PTB)"/>
    <property type="match status" value="1"/>
</dbReference>
<evidence type="ECO:0000259" key="2">
    <source>
        <dbReference type="PROSITE" id="PS01179"/>
    </source>
</evidence>
<evidence type="ECO:0000313" key="4">
    <source>
        <dbReference type="Proteomes" id="UP001347796"/>
    </source>
</evidence>
<dbReference type="Pfam" id="PF14719">
    <property type="entry name" value="PID_2"/>
    <property type="match status" value="1"/>
</dbReference>
<reference evidence="3 4" key="1">
    <citation type="submission" date="2024-01" db="EMBL/GenBank/DDBJ databases">
        <title>The genome of the rayed Mediterranean limpet Patella caerulea (Linnaeus, 1758).</title>
        <authorList>
            <person name="Anh-Thu Weber A."/>
            <person name="Halstead-Nussloch G."/>
        </authorList>
    </citation>
    <scope>NUCLEOTIDE SEQUENCE [LARGE SCALE GENOMIC DNA]</scope>
    <source>
        <strain evidence="3">AATW-2023a</strain>
        <tissue evidence="3">Whole specimen</tissue>
    </source>
</reference>
<gene>
    <name evidence="3" type="ORF">SNE40_000625</name>
</gene>
<accession>A0AAN8KF59</accession>
<evidence type="ECO:0000313" key="3">
    <source>
        <dbReference type="EMBL" id="KAK6195141.1"/>
    </source>
</evidence>
<feature type="region of interest" description="Disordered" evidence="1">
    <location>
        <begin position="148"/>
        <end position="238"/>
    </location>
</feature>
<dbReference type="PANTHER" id="PTHR11232">
    <property type="entry name" value="PHOSPHOTYROSINE INTERACTION DOMAIN-CONTAINING FAMILY MEMBER"/>
    <property type="match status" value="1"/>
</dbReference>
<feature type="compositionally biased region" description="Basic and acidic residues" evidence="1">
    <location>
        <begin position="148"/>
        <end position="159"/>
    </location>
</feature>
<sequence>MFGRKKDRAKISDKDPVFNARFIGSIETFVASGKGCTLTSVQHLWDNAGEERHLKKVNMVLGKSGMTMKFTDKKDAVLLFPIENISFCNADKAVNDRIFCWISRVPGTKKLECFAVLCGSKERAQAMALVLSRAFQIAYKDWKSGRNKEDRQKMFKTSDSDSEPTTPVNQLSKTDKAENGEHQSSNGNTGLHHDRKESHDSNSSGFANSNILDPDMEEDMKKDSRVHDAMNGDGTEKL</sequence>
<evidence type="ECO:0000256" key="1">
    <source>
        <dbReference type="SAM" id="MobiDB-lite"/>
    </source>
</evidence>
<keyword evidence="4" id="KW-1185">Reference proteome</keyword>
<dbReference type="InterPro" id="IPR011993">
    <property type="entry name" value="PH-like_dom_sf"/>
</dbReference>
<protein>
    <recommendedName>
        <fullName evidence="2">PID domain-containing protein</fullName>
    </recommendedName>
</protein>
<proteinExistence type="predicted"/>
<organism evidence="3 4">
    <name type="scientific">Patella caerulea</name>
    <name type="common">Rayed Mediterranean limpet</name>
    <dbReference type="NCBI Taxonomy" id="87958"/>
    <lineage>
        <taxon>Eukaryota</taxon>
        <taxon>Metazoa</taxon>
        <taxon>Spiralia</taxon>
        <taxon>Lophotrochozoa</taxon>
        <taxon>Mollusca</taxon>
        <taxon>Gastropoda</taxon>
        <taxon>Patellogastropoda</taxon>
        <taxon>Patelloidea</taxon>
        <taxon>Patellidae</taxon>
        <taxon>Patella</taxon>
    </lineage>
</organism>
<dbReference type="EMBL" id="JAZGQO010000001">
    <property type="protein sequence ID" value="KAK6195141.1"/>
    <property type="molecule type" value="Genomic_DNA"/>
</dbReference>
<feature type="compositionally biased region" description="Basic and acidic residues" evidence="1">
    <location>
        <begin position="219"/>
        <end position="238"/>
    </location>
</feature>
<dbReference type="AlphaFoldDB" id="A0AAN8KF59"/>
<name>A0AAN8KF59_PATCE</name>
<dbReference type="Proteomes" id="UP001347796">
    <property type="component" value="Unassembled WGS sequence"/>
</dbReference>
<dbReference type="SMART" id="SM00462">
    <property type="entry name" value="PTB"/>
    <property type="match status" value="1"/>
</dbReference>
<dbReference type="InterPro" id="IPR006020">
    <property type="entry name" value="PTB/PI_dom"/>
</dbReference>
<dbReference type="SUPFAM" id="SSF50729">
    <property type="entry name" value="PH domain-like"/>
    <property type="match status" value="1"/>
</dbReference>
<dbReference type="PANTHER" id="PTHR11232:SF2">
    <property type="entry name" value="FI05246P"/>
    <property type="match status" value="1"/>
</dbReference>
<feature type="compositionally biased region" description="Polar residues" evidence="1">
    <location>
        <begin position="201"/>
        <end position="211"/>
    </location>
</feature>